<gene>
    <name evidence="1" type="ORF">TWF481_008687</name>
</gene>
<reference evidence="1 2" key="1">
    <citation type="submission" date="2023-08" db="EMBL/GenBank/DDBJ databases">
        <authorList>
            <person name="Palmer J.M."/>
        </authorList>
    </citation>
    <scope>NUCLEOTIDE SEQUENCE [LARGE SCALE GENOMIC DNA]</scope>
    <source>
        <strain evidence="1 2">TWF481</strain>
    </source>
</reference>
<dbReference type="EMBL" id="JAVHJL010000005">
    <property type="protein sequence ID" value="KAK6503684.1"/>
    <property type="molecule type" value="Genomic_DNA"/>
</dbReference>
<sequence>MYGKKCSFGWIRLRVKSQPQRQPTCTVHIIHTYLHTSKIHKKWPGEAAIRRHWPFFSSSNFFFSSFLSFETKCESYRHPGRVNGSWILQLRLHGPDALNITKTGEWREDFYRLKWSMRARYPRPPPSILILEEEGVSDRV</sequence>
<proteinExistence type="predicted"/>
<evidence type="ECO:0000313" key="1">
    <source>
        <dbReference type="EMBL" id="KAK6503684.1"/>
    </source>
</evidence>
<comment type="caution">
    <text evidence="1">The sequence shown here is derived from an EMBL/GenBank/DDBJ whole genome shotgun (WGS) entry which is preliminary data.</text>
</comment>
<name>A0AAV9W9P6_9PEZI</name>
<accession>A0AAV9W9P6</accession>
<keyword evidence="2" id="KW-1185">Reference proteome</keyword>
<dbReference type="Proteomes" id="UP001370758">
    <property type="component" value="Unassembled WGS sequence"/>
</dbReference>
<protein>
    <submittedName>
        <fullName evidence="1">Uncharacterized protein</fullName>
    </submittedName>
</protein>
<evidence type="ECO:0000313" key="2">
    <source>
        <dbReference type="Proteomes" id="UP001370758"/>
    </source>
</evidence>
<dbReference type="AlphaFoldDB" id="A0AAV9W9P6"/>
<organism evidence="1 2">
    <name type="scientific">Arthrobotrys musiformis</name>
    <dbReference type="NCBI Taxonomy" id="47236"/>
    <lineage>
        <taxon>Eukaryota</taxon>
        <taxon>Fungi</taxon>
        <taxon>Dikarya</taxon>
        <taxon>Ascomycota</taxon>
        <taxon>Pezizomycotina</taxon>
        <taxon>Orbiliomycetes</taxon>
        <taxon>Orbiliales</taxon>
        <taxon>Orbiliaceae</taxon>
        <taxon>Arthrobotrys</taxon>
    </lineage>
</organism>